<proteinExistence type="predicted"/>
<dbReference type="RefSeq" id="WP_344673969.1">
    <property type="nucleotide sequence ID" value="NZ_BAAAZI010000006.1"/>
</dbReference>
<dbReference type="EMBL" id="BAAAZI010000006">
    <property type="protein sequence ID" value="GAA4137976.1"/>
    <property type="molecule type" value="Genomic_DNA"/>
</dbReference>
<dbReference type="Proteomes" id="UP001500101">
    <property type="component" value="Unassembled WGS sequence"/>
</dbReference>
<evidence type="ECO:0000313" key="1">
    <source>
        <dbReference type="EMBL" id="GAA4137976.1"/>
    </source>
</evidence>
<keyword evidence="2" id="KW-1185">Reference proteome</keyword>
<protein>
    <submittedName>
        <fullName evidence="1">Uncharacterized protein</fullName>
    </submittedName>
</protein>
<accession>A0ABP7YLJ9</accession>
<name>A0ABP7YLJ9_9SPHI</name>
<organism evidence="1 2">
    <name type="scientific">Sphingobacterium kyonggiense</name>
    <dbReference type="NCBI Taxonomy" id="714075"/>
    <lineage>
        <taxon>Bacteria</taxon>
        <taxon>Pseudomonadati</taxon>
        <taxon>Bacteroidota</taxon>
        <taxon>Sphingobacteriia</taxon>
        <taxon>Sphingobacteriales</taxon>
        <taxon>Sphingobacteriaceae</taxon>
        <taxon>Sphingobacterium</taxon>
    </lineage>
</organism>
<sequence>MLSIVKEPQPINYSRSIPDLVIQTDGVHSEITMEIALGETNVIISEKYDVTPDNKIVIKLKDILGFYLENNMPQYSDLITIHEDAFKSFRITVSEVGYTIIRDYQVISGFLRVQPFDIEHYFRNYWLNLLPSISKVYLNQPLYLTALPSKAVTVKIKAKMSNGEEKVISAGNMLANKLQSVNLNPQKVMQLLAGEFQYFDVFTVDSQDDLIHGYKRFYYDGTYNYQSDIFLYLNRLGGWDCLVINGENIIRNIDNRSTAIVQDKEVEFDYDHKLEFEKSTGFMATEEDHRQYLDFIASRKKYFLHNGTLVPIVTSENKIDHSIGKLNSYSFVFRLANIDGYFPEIGLAPYHLNIT</sequence>
<reference evidence="2" key="1">
    <citation type="journal article" date="2019" name="Int. J. Syst. Evol. Microbiol.">
        <title>The Global Catalogue of Microorganisms (GCM) 10K type strain sequencing project: providing services to taxonomists for standard genome sequencing and annotation.</title>
        <authorList>
            <consortium name="The Broad Institute Genomics Platform"/>
            <consortium name="The Broad Institute Genome Sequencing Center for Infectious Disease"/>
            <person name="Wu L."/>
            <person name="Ma J."/>
        </authorList>
    </citation>
    <scope>NUCLEOTIDE SEQUENCE [LARGE SCALE GENOMIC DNA]</scope>
    <source>
        <strain evidence="2">JCM 16704</strain>
    </source>
</reference>
<gene>
    <name evidence="1" type="ORF">GCM10022216_14630</name>
</gene>
<comment type="caution">
    <text evidence="1">The sequence shown here is derived from an EMBL/GenBank/DDBJ whole genome shotgun (WGS) entry which is preliminary data.</text>
</comment>
<evidence type="ECO:0000313" key="2">
    <source>
        <dbReference type="Proteomes" id="UP001500101"/>
    </source>
</evidence>